<protein>
    <recommendedName>
        <fullName evidence="11">Ig-like domain-containing protein</fullName>
    </recommendedName>
</protein>
<reference evidence="12" key="1">
    <citation type="submission" date="2021-01" db="EMBL/GenBank/DDBJ databases">
        <authorList>
            <person name="Zahm M."/>
            <person name="Roques C."/>
            <person name="Cabau C."/>
            <person name="Klopp C."/>
            <person name="Donnadieu C."/>
            <person name="Jouanno E."/>
            <person name="Lampietro C."/>
            <person name="Louis A."/>
            <person name="Herpin A."/>
            <person name="Echchiki A."/>
            <person name="Berthelot C."/>
            <person name="Parey E."/>
            <person name="Roest-Crollius H."/>
            <person name="Braasch I."/>
            <person name="Postlethwait J."/>
            <person name="Bobe J."/>
            <person name="Montfort J."/>
            <person name="Bouchez O."/>
            <person name="Begum T."/>
            <person name="Mejri S."/>
            <person name="Adams A."/>
            <person name="Chen W.-J."/>
            <person name="Guiguen Y."/>
        </authorList>
    </citation>
    <scope>NUCLEOTIDE SEQUENCE</scope>
    <source>
        <strain evidence="12">YG-15Mar2019-1</strain>
        <tissue evidence="12">Brain</tissue>
    </source>
</reference>
<name>A0A9D3PQ28_MEGAT</name>
<keyword evidence="4" id="KW-0391">Immunity</keyword>
<feature type="signal peptide" evidence="10">
    <location>
        <begin position="1"/>
        <end position="17"/>
    </location>
</feature>
<comment type="caution">
    <text evidence="12">The sequence shown here is derived from an EMBL/GenBank/DDBJ whole genome shotgun (WGS) entry which is preliminary data.</text>
</comment>
<evidence type="ECO:0000256" key="10">
    <source>
        <dbReference type="SAM" id="SignalP"/>
    </source>
</evidence>
<dbReference type="SMART" id="SM00409">
    <property type="entry name" value="IG"/>
    <property type="match status" value="1"/>
</dbReference>
<dbReference type="InterPro" id="IPR003599">
    <property type="entry name" value="Ig_sub"/>
</dbReference>
<dbReference type="GO" id="GO:0005886">
    <property type="term" value="C:plasma membrane"/>
    <property type="evidence" value="ECO:0007669"/>
    <property type="project" value="UniProtKB-SubCell"/>
</dbReference>
<evidence type="ECO:0000256" key="8">
    <source>
        <dbReference type="SAM" id="MobiDB-lite"/>
    </source>
</evidence>
<dbReference type="GO" id="GO:0009617">
    <property type="term" value="P:response to bacterium"/>
    <property type="evidence" value="ECO:0007669"/>
    <property type="project" value="TreeGrafter"/>
</dbReference>
<dbReference type="InterPro" id="IPR052051">
    <property type="entry name" value="TCR_complex_component"/>
</dbReference>
<dbReference type="CDD" id="cd00099">
    <property type="entry name" value="IgV"/>
    <property type="match status" value="1"/>
</dbReference>
<gene>
    <name evidence="12" type="ORF">MATL_G00175300</name>
</gene>
<dbReference type="OrthoDB" id="8947657at2759"/>
<feature type="domain" description="Ig-like" evidence="11">
    <location>
        <begin position="19"/>
        <end position="127"/>
    </location>
</feature>
<comment type="subcellular location">
    <subcellularLocation>
        <location evidence="1">Cell membrane</location>
    </subcellularLocation>
</comment>
<dbReference type="SMART" id="SM00406">
    <property type="entry name" value="IGv"/>
    <property type="match status" value="1"/>
</dbReference>
<keyword evidence="5 9" id="KW-0472">Membrane</keyword>
<keyword evidence="3 10" id="KW-0732">Signal</keyword>
<evidence type="ECO:0000256" key="3">
    <source>
        <dbReference type="ARBA" id="ARBA00022729"/>
    </source>
</evidence>
<dbReference type="Pfam" id="PF07686">
    <property type="entry name" value="V-set"/>
    <property type="match status" value="1"/>
</dbReference>
<dbReference type="AlphaFoldDB" id="A0A9D3PQ28"/>
<keyword evidence="7" id="KW-0325">Glycoprotein</keyword>
<evidence type="ECO:0000313" key="13">
    <source>
        <dbReference type="Proteomes" id="UP001046870"/>
    </source>
</evidence>
<proteinExistence type="predicted"/>
<evidence type="ECO:0000256" key="2">
    <source>
        <dbReference type="ARBA" id="ARBA00022475"/>
    </source>
</evidence>
<dbReference type="GO" id="GO:0002376">
    <property type="term" value="P:immune system process"/>
    <property type="evidence" value="ECO:0007669"/>
    <property type="project" value="UniProtKB-KW"/>
</dbReference>
<evidence type="ECO:0000259" key="11">
    <source>
        <dbReference type="PROSITE" id="PS50835"/>
    </source>
</evidence>
<organism evidence="12 13">
    <name type="scientific">Megalops atlanticus</name>
    <name type="common">Tarpon</name>
    <name type="synonym">Clupea gigantea</name>
    <dbReference type="NCBI Taxonomy" id="7932"/>
    <lineage>
        <taxon>Eukaryota</taxon>
        <taxon>Metazoa</taxon>
        <taxon>Chordata</taxon>
        <taxon>Craniata</taxon>
        <taxon>Vertebrata</taxon>
        <taxon>Euteleostomi</taxon>
        <taxon>Actinopterygii</taxon>
        <taxon>Neopterygii</taxon>
        <taxon>Teleostei</taxon>
        <taxon>Elopiformes</taxon>
        <taxon>Megalopidae</taxon>
        <taxon>Megalops</taxon>
    </lineage>
</organism>
<keyword evidence="2" id="KW-1003">Cell membrane</keyword>
<evidence type="ECO:0000313" key="12">
    <source>
        <dbReference type="EMBL" id="KAG7465340.1"/>
    </source>
</evidence>
<dbReference type="PANTHER" id="PTHR19433:SF133">
    <property type="entry name" value="IMMUNE-TYPE RECEPTOR 5 PRECURSOR-RELATED"/>
    <property type="match status" value="1"/>
</dbReference>
<dbReference type="InterPro" id="IPR013106">
    <property type="entry name" value="Ig_V-set"/>
</dbReference>
<evidence type="ECO:0000256" key="1">
    <source>
        <dbReference type="ARBA" id="ARBA00004236"/>
    </source>
</evidence>
<evidence type="ECO:0000256" key="9">
    <source>
        <dbReference type="SAM" id="Phobius"/>
    </source>
</evidence>
<evidence type="ECO:0000256" key="6">
    <source>
        <dbReference type="ARBA" id="ARBA00023157"/>
    </source>
</evidence>
<dbReference type="InterPro" id="IPR036179">
    <property type="entry name" value="Ig-like_dom_sf"/>
</dbReference>
<dbReference type="Gene3D" id="2.60.40.10">
    <property type="entry name" value="Immunoglobulins"/>
    <property type="match status" value="1"/>
</dbReference>
<keyword evidence="9" id="KW-0812">Transmembrane</keyword>
<dbReference type="SUPFAM" id="SSF48726">
    <property type="entry name" value="Immunoglobulin"/>
    <property type="match status" value="1"/>
</dbReference>
<feature type="chain" id="PRO_5038614602" description="Ig-like domain-containing protein" evidence="10">
    <location>
        <begin position="18"/>
        <end position="243"/>
    </location>
</feature>
<evidence type="ECO:0000256" key="7">
    <source>
        <dbReference type="ARBA" id="ARBA00023180"/>
    </source>
</evidence>
<keyword evidence="13" id="KW-1185">Reference proteome</keyword>
<keyword evidence="9" id="KW-1133">Transmembrane helix</keyword>
<keyword evidence="6" id="KW-1015">Disulfide bond</keyword>
<dbReference type="InterPro" id="IPR007110">
    <property type="entry name" value="Ig-like_dom"/>
</dbReference>
<feature type="region of interest" description="Disordered" evidence="8">
    <location>
        <begin position="220"/>
        <end position="243"/>
    </location>
</feature>
<dbReference type="Proteomes" id="UP001046870">
    <property type="component" value="Chromosome 14"/>
</dbReference>
<feature type="transmembrane region" description="Helical" evidence="9">
    <location>
        <begin position="147"/>
        <end position="171"/>
    </location>
</feature>
<dbReference type="InterPro" id="IPR013783">
    <property type="entry name" value="Ig-like_fold"/>
</dbReference>
<dbReference type="EMBL" id="JAFDVH010000014">
    <property type="protein sequence ID" value="KAG7465340.1"/>
    <property type="molecule type" value="Genomic_DNA"/>
</dbReference>
<dbReference type="PROSITE" id="PS50835">
    <property type="entry name" value="IG_LIKE"/>
    <property type="match status" value="1"/>
</dbReference>
<evidence type="ECO:0000256" key="4">
    <source>
        <dbReference type="ARBA" id="ARBA00022859"/>
    </source>
</evidence>
<sequence length="243" mass="27626">MTWYCVFILFLCRILVAEDQISQSHLSVTAQLGDSVTLECFKSSRVFTFFWFKKTEVEPPICMATESFPSKITVHGKFQSNPRFHWTSNEHSFNLSISSIEPSDVATYFCAVYHWSTISFANGTSLTLKDPSNITEHTDTGPETNNLLVPTVFGLGAALAVCVIVIIALIFSMHRKTRCEHCKRNSTNYNVSSGKLSSVRNCDAETLNYAALSFSDKKRKNQRKKREMERETVYSDVRSQTWD</sequence>
<dbReference type="PANTHER" id="PTHR19433">
    <property type="entry name" value="T-CELL RECEPTOR ALPHA CHAIN V REGION-RELATED"/>
    <property type="match status" value="1"/>
</dbReference>
<evidence type="ECO:0000256" key="5">
    <source>
        <dbReference type="ARBA" id="ARBA00023136"/>
    </source>
</evidence>
<accession>A0A9D3PQ28</accession>